<proteinExistence type="predicted"/>
<evidence type="ECO:0000256" key="1">
    <source>
        <dbReference type="SAM" id="SignalP"/>
    </source>
</evidence>
<name>A0A026WEU5_OOCBI</name>
<dbReference type="EMBL" id="KK107238">
    <property type="protein sequence ID" value="EZA54600.1"/>
    <property type="molecule type" value="Genomic_DNA"/>
</dbReference>
<dbReference type="Proteomes" id="UP000053097">
    <property type="component" value="Unassembled WGS sequence"/>
</dbReference>
<dbReference type="SMART" id="SM00700">
    <property type="entry name" value="JHBP"/>
    <property type="match status" value="1"/>
</dbReference>
<organism evidence="2 3">
    <name type="scientific">Ooceraea biroi</name>
    <name type="common">Clonal raider ant</name>
    <name type="synonym">Cerapachys biroi</name>
    <dbReference type="NCBI Taxonomy" id="2015173"/>
    <lineage>
        <taxon>Eukaryota</taxon>
        <taxon>Metazoa</taxon>
        <taxon>Ecdysozoa</taxon>
        <taxon>Arthropoda</taxon>
        <taxon>Hexapoda</taxon>
        <taxon>Insecta</taxon>
        <taxon>Pterygota</taxon>
        <taxon>Neoptera</taxon>
        <taxon>Endopterygota</taxon>
        <taxon>Hymenoptera</taxon>
        <taxon>Apocrita</taxon>
        <taxon>Aculeata</taxon>
        <taxon>Formicoidea</taxon>
        <taxon>Formicidae</taxon>
        <taxon>Dorylinae</taxon>
        <taxon>Ooceraea</taxon>
    </lineage>
</organism>
<keyword evidence="3" id="KW-1185">Reference proteome</keyword>
<dbReference type="Gene3D" id="3.15.10.30">
    <property type="entry name" value="Haemolymph juvenile hormone binding protein"/>
    <property type="match status" value="1"/>
</dbReference>
<gene>
    <name evidence="2" type="ORF">X777_04884</name>
</gene>
<dbReference type="InterPro" id="IPR038606">
    <property type="entry name" value="To_sf"/>
</dbReference>
<protein>
    <recommendedName>
        <fullName evidence="4">Circadian clock-controlled protein</fullName>
    </recommendedName>
</protein>
<dbReference type="Pfam" id="PF06585">
    <property type="entry name" value="JHBP"/>
    <property type="match status" value="1"/>
</dbReference>
<sequence>MFPTLRGKMSHLVVFGLILICCHARIIEKNDQIAPIDEQANKVEKFLEDFKTKMKTGDEELGLPILDPFVMKEVPLKVDEEMIKVDGFLTNLRVDSLSEYNVLSGNFQLIGLKFSMNLSWPQIVASTDYAIDATVNDFEIYGKGKIDVAAHDFVFGTTVTLVVNGKYLKVKSLSSKFSLKALDFKITGLFNDEEVSEVISSVISDIVPEFINNYQDQLAQQVDALLTKQLDAFLATKTIGDLLRMFG</sequence>
<dbReference type="OrthoDB" id="6370791at2759"/>
<reference evidence="2 3" key="1">
    <citation type="journal article" date="2014" name="Curr. Biol.">
        <title>The genome of the clonal raider ant Cerapachys biroi.</title>
        <authorList>
            <person name="Oxley P.R."/>
            <person name="Ji L."/>
            <person name="Fetter-Pruneda I."/>
            <person name="McKenzie S.K."/>
            <person name="Li C."/>
            <person name="Hu H."/>
            <person name="Zhang G."/>
            <person name="Kronauer D.J."/>
        </authorList>
    </citation>
    <scope>NUCLEOTIDE SEQUENCE [LARGE SCALE GENOMIC DNA]</scope>
</reference>
<accession>A0A026WEU5</accession>
<dbReference type="AlphaFoldDB" id="A0A026WEU5"/>
<evidence type="ECO:0008006" key="4">
    <source>
        <dbReference type="Google" id="ProtNLM"/>
    </source>
</evidence>
<evidence type="ECO:0000313" key="3">
    <source>
        <dbReference type="Proteomes" id="UP000053097"/>
    </source>
</evidence>
<feature type="chain" id="PRO_5001541372" description="Circadian clock-controlled protein" evidence="1">
    <location>
        <begin position="25"/>
        <end position="247"/>
    </location>
</feature>
<dbReference type="InterPro" id="IPR010562">
    <property type="entry name" value="Haemolymph_juvenile_hormone-bd"/>
</dbReference>
<feature type="signal peptide" evidence="1">
    <location>
        <begin position="1"/>
        <end position="24"/>
    </location>
</feature>
<keyword evidence="1" id="KW-0732">Signal</keyword>
<dbReference type="OMA" id="QNNIEGM"/>
<evidence type="ECO:0000313" key="2">
    <source>
        <dbReference type="EMBL" id="EZA54600.1"/>
    </source>
</evidence>
<dbReference type="PANTHER" id="PTHR11008:SF9">
    <property type="entry name" value="PROTEIN TAKEOUT-LIKE PROTEIN"/>
    <property type="match status" value="1"/>
</dbReference>
<dbReference type="PANTHER" id="PTHR11008">
    <property type="entry name" value="PROTEIN TAKEOUT-LIKE PROTEIN"/>
    <property type="match status" value="1"/>
</dbReference>